<dbReference type="EMBL" id="GADI01007305">
    <property type="protein sequence ID" value="JAA66503.1"/>
    <property type="molecule type" value="mRNA"/>
</dbReference>
<feature type="region of interest" description="Disordered" evidence="1">
    <location>
        <begin position="1"/>
        <end position="23"/>
    </location>
</feature>
<proteinExistence type="evidence at transcript level"/>
<organism evidence="2">
    <name type="scientific">Ixodes ricinus</name>
    <name type="common">Common tick</name>
    <name type="synonym">Acarus ricinus</name>
    <dbReference type="NCBI Taxonomy" id="34613"/>
    <lineage>
        <taxon>Eukaryota</taxon>
        <taxon>Metazoa</taxon>
        <taxon>Ecdysozoa</taxon>
        <taxon>Arthropoda</taxon>
        <taxon>Chelicerata</taxon>
        <taxon>Arachnida</taxon>
        <taxon>Acari</taxon>
        <taxon>Parasitiformes</taxon>
        <taxon>Ixodida</taxon>
        <taxon>Ixodoidea</taxon>
        <taxon>Ixodidae</taxon>
        <taxon>Ixodinae</taxon>
        <taxon>Ixodes</taxon>
    </lineage>
</organism>
<reference evidence="2" key="1">
    <citation type="submission" date="2012-12" db="EMBL/GenBank/DDBJ databases">
        <title>Identification and characterization of a phenylalanine ammonia-lyase gene family in Isatis indigotica Fort.</title>
        <authorList>
            <person name="Liu Q."/>
            <person name="Chen J."/>
            <person name="Zhou X."/>
            <person name="Di P."/>
            <person name="Xiao Y."/>
            <person name="Xuan H."/>
            <person name="Zhang L."/>
            <person name="Chen W."/>
        </authorList>
    </citation>
    <scope>NUCLEOTIDE SEQUENCE</scope>
    <source>
        <tissue evidence="2">Salivary gland</tissue>
    </source>
</reference>
<evidence type="ECO:0000313" key="2">
    <source>
        <dbReference type="EMBL" id="JAA66503.1"/>
    </source>
</evidence>
<dbReference type="AlphaFoldDB" id="A0A0K8R6J9"/>
<evidence type="ECO:0000256" key="1">
    <source>
        <dbReference type="SAM" id="MobiDB-lite"/>
    </source>
</evidence>
<name>A0A0K8R6J9_IXORI</name>
<sequence length="87" mass="10122">MGQPYEGSPNKASLANDSEKSPIMNVRERQQLKETLWFSLPFCVSRQNERWQMQTSLPLIPQNKPNKKNISWATFFFFGGSRRSKAK</sequence>
<accession>A0A0K8R6J9</accession>
<protein>
    <submittedName>
        <fullName evidence="2">Putative vasa intronic protein</fullName>
    </submittedName>
</protein>